<gene>
    <name evidence="1" type="ORF">SPV1_11906</name>
</gene>
<sequence>MPLAKLGVQSLQTQPAEMINGLMPDAIDLPLSVWLFCRYYARNKRQMRAYKSAT</sequence>
<reference evidence="1 2" key="1">
    <citation type="submission" date="2006-09" db="EMBL/GenBank/DDBJ databases">
        <authorList>
            <person name="Emerson D."/>
            <person name="Ferriera S."/>
            <person name="Johnson J."/>
            <person name="Kravitz S."/>
            <person name="Halpern A."/>
            <person name="Remington K."/>
            <person name="Beeson K."/>
            <person name="Tran B."/>
            <person name="Rogers Y.-H."/>
            <person name="Friedman R."/>
            <person name="Venter J.C."/>
        </authorList>
    </citation>
    <scope>NUCLEOTIDE SEQUENCE [LARGE SCALE GENOMIC DNA]</scope>
    <source>
        <strain evidence="1 2">PV-1</strain>
    </source>
</reference>
<dbReference type="Proteomes" id="UP000005297">
    <property type="component" value="Unassembled WGS sequence"/>
</dbReference>
<dbReference type="InParanoid" id="Q0F0V5"/>
<protein>
    <submittedName>
        <fullName evidence="1">Uncharacterized protein</fullName>
    </submittedName>
</protein>
<dbReference type="EMBL" id="AATS01000003">
    <property type="protein sequence ID" value="EAU55436.1"/>
    <property type="molecule type" value="Genomic_DNA"/>
</dbReference>
<dbReference type="HOGENOM" id="CLU_3045102_0_0_0"/>
<organism evidence="1 2">
    <name type="scientific">Mariprofundus ferrooxydans PV-1</name>
    <dbReference type="NCBI Taxonomy" id="314345"/>
    <lineage>
        <taxon>Bacteria</taxon>
        <taxon>Pseudomonadati</taxon>
        <taxon>Pseudomonadota</taxon>
        <taxon>Candidatius Mariprofundia</taxon>
        <taxon>Mariprofundales</taxon>
        <taxon>Mariprofundaceae</taxon>
        <taxon>Mariprofundus</taxon>
    </lineage>
</organism>
<evidence type="ECO:0000313" key="1">
    <source>
        <dbReference type="EMBL" id="EAU55436.1"/>
    </source>
</evidence>
<comment type="caution">
    <text evidence="1">The sequence shown here is derived from an EMBL/GenBank/DDBJ whole genome shotgun (WGS) entry which is preliminary data.</text>
</comment>
<proteinExistence type="predicted"/>
<evidence type="ECO:0000313" key="2">
    <source>
        <dbReference type="Proteomes" id="UP000005297"/>
    </source>
</evidence>
<name>Q0F0V5_9PROT</name>
<dbReference type="AlphaFoldDB" id="Q0F0V5"/>
<keyword evidence="2" id="KW-1185">Reference proteome</keyword>
<accession>Q0F0V5</accession>